<feature type="transmembrane region" description="Helical" evidence="5">
    <location>
        <begin position="170"/>
        <end position="192"/>
    </location>
</feature>
<keyword evidence="2 5" id="KW-0812">Transmembrane</keyword>
<feature type="transmembrane region" description="Helical" evidence="5">
    <location>
        <begin position="46"/>
        <end position="69"/>
    </location>
</feature>
<evidence type="ECO:0000256" key="5">
    <source>
        <dbReference type="SAM" id="Phobius"/>
    </source>
</evidence>
<evidence type="ECO:0000256" key="1">
    <source>
        <dbReference type="ARBA" id="ARBA00004370"/>
    </source>
</evidence>
<evidence type="ECO:0000259" key="6">
    <source>
        <dbReference type="PROSITE" id="PS50262"/>
    </source>
</evidence>
<dbReference type="AlphaFoldDB" id="A0A815GIU7"/>
<keyword evidence="9" id="KW-1185">Reference proteome</keyword>
<evidence type="ECO:0000256" key="2">
    <source>
        <dbReference type="ARBA" id="ARBA00022692"/>
    </source>
</evidence>
<gene>
    <name evidence="7" type="ORF">EDS130_LOCUS26200</name>
    <name evidence="8" type="ORF">XAT740_LOCUS30841</name>
</gene>
<feature type="transmembrane region" description="Helical" evidence="5">
    <location>
        <begin position="250"/>
        <end position="273"/>
    </location>
</feature>
<evidence type="ECO:0000256" key="4">
    <source>
        <dbReference type="ARBA" id="ARBA00023136"/>
    </source>
</evidence>
<name>A0A815GIU7_ADIRI</name>
<feature type="transmembrane region" description="Helical" evidence="5">
    <location>
        <begin position="89"/>
        <end position="107"/>
    </location>
</feature>
<dbReference type="PROSITE" id="PS50262">
    <property type="entry name" value="G_PROTEIN_RECEP_F1_2"/>
    <property type="match status" value="1"/>
</dbReference>
<dbReference type="GO" id="GO:0016020">
    <property type="term" value="C:membrane"/>
    <property type="evidence" value="ECO:0007669"/>
    <property type="project" value="UniProtKB-SubCell"/>
</dbReference>
<proteinExistence type="predicted"/>
<sequence length="330" mass="38029">MSLLYISQQITIYLGTFLLFVGVFGNILNIFIFTSVRTYRQTACSFYFLVNSINCLLFLSINLTSRITSAGFGIELTQMSIYWCKLREYFILIMGSFTFSCACLSSIDQFCTTSRHARVRRLSNIKLTHRIVCILIVICLLHGIPALMFFEISPITNKCVNVNQGFTIYILVYAFCLNSIGPLIMMIVFGYLTYRNVHSIRIPVDRQLVKMTLCQVILVFMTAVPYATFLAYNLLTATLKKDSDQLVNEYFAVSFLSLWTYLYYGGSFYVFFISSSRFRRTVKDKVFLCQNRNQINPHASAASTQAPSAYFHSIYEHLCDRNWSKEMMVL</sequence>
<accession>A0A815GIU7</accession>
<dbReference type="Proteomes" id="UP000663828">
    <property type="component" value="Unassembled WGS sequence"/>
</dbReference>
<dbReference type="InterPro" id="IPR017452">
    <property type="entry name" value="GPCR_Rhodpsn_7TM"/>
</dbReference>
<dbReference type="EMBL" id="CAJNOJ010000158">
    <property type="protein sequence ID" value="CAF1216983.1"/>
    <property type="molecule type" value="Genomic_DNA"/>
</dbReference>
<keyword evidence="3 5" id="KW-1133">Transmembrane helix</keyword>
<dbReference type="EMBL" id="CAJNOR010002770">
    <property type="protein sequence ID" value="CAF1338847.1"/>
    <property type="molecule type" value="Genomic_DNA"/>
</dbReference>
<comment type="caution">
    <text evidence="8">The sequence shown here is derived from an EMBL/GenBank/DDBJ whole genome shotgun (WGS) entry which is preliminary data.</text>
</comment>
<feature type="domain" description="G-protein coupled receptors family 1 profile" evidence="6">
    <location>
        <begin position="25"/>
        <end position="263"/>
    </location>
</feature>
<evidence type="ECO:0000313" key="9">
    <source>
        <dbReference type="Proteomes" id="UP000663828"/>
    </source>
</evidence>
<feature type="transmembrane region" description="Helical" evidence="5">
    <location>
        <begin position="213"/>
        <end position="235"/>
    </location>
</feature>
<comment type="subcellular location">
    <subcellularLocation>
        <location evidence="1">Membrane</location>
    </subcellularLocation>
</comment>
<organism evidence="8 9">
    <name type="scientific">Adineta ricciae</name>
    <name type="common">Rotifer</name>
    <dbReference type="NCBI Taxonomy" id="249248"/>
    <lineage>
        <taxon>Eukaryota</taxon>
        <taxon>Metazoa</taxon>
        <taxon>Spiralia</taxon>
        <taxon>Gnathifera</taxon>
        <taxon>Rotifera</taxon>
        <taxon>Eurotatoria</taxon>
        <taxon>Bdelloidea</taxon>
        <taxon>Adinetida</taxon>
        <taxon>Adinetidae</taxon>
        <taxon>Adineta</taxon>
    </lineage>
</organism>
<protein>
    <recommendedName>
        <fullName evidence="6">G-protein coupled receptors family 1 profile domain-containing protein</fullName>
    </recommendedName>
</protein>
<keyword evidence="4 5" id="KW-0472">Membrane</keyword>
<dbReference type="SUPFAM" id="SSF81321">
    <property type="entry name" value="Family A G protein-coupled receptor-like"/>
    <property type="match status" value="1"/>
</dbReference>
<feature type="transmembrane region" description="Helical" evidence="5">
    <location>
        <begin position="127"/>
        <end position="150"/>
    </location>
</feature>
<evidence type="ECO:0000256" key="3">
    <source>
        <dbReference type="ARBA" id="ARBA00022989"/>
    </source>
</evidence>
<reference evidence="8" key="1">
    <citation type="submission" date="2021-02" db="EMBL/GenBank/DDBJ databases">
        <authorList>
            <person name="Nowell W R."/>
        </authorList>
    </citation>
    <scope>NUCLEOTIDE SEQUENCE</scope>
</reference>
<evidence type="ECO:0000313" key="8">
    <source>
        <dbReference type="EMBL" id="CAF1338847.1"/>
    </source>
</evidence>
<dbReference type="Proteomes" id="UP000663852">
    <property type="component" value="Unassembled WGS sequence"/>
</dbReference>
<dbReference type="Gene3D" id="1.20.1070.10">
    <property type="entry name" value="Rhodopsin 7-helix transmembrane proteins"/>
    <property type="match status" value="1"/>
</dbReference>
<feature type="transmembrane region" description="Helical" evidence="5">
    <location>
        <begin position="12"/>
        <end position="34"/>
    </location>
</feature>
<evidence type="ECO:0000313" key="7">
    <source>
        <dbReference type="EMBL" id="CAF1216983.1"/>
    </source>
</evidence>